<dbReference type="PANTHER" id="PTHR14453:SF67">
    <property type="entry name" value="POLY [ADP-RIBOSE] POLYMERASE"/>
    <property type="match status" value="1"/>
</dbReference>
<dbReference type="GO" id="GO:0016757">
    <property type="term" value="F:glycosyltransferase activity"/>
    <property type="evidence" value="ECO:0007669"/>
    <property type="project" value="UniProtKB-KW"/>
</dbReference>
<organism evidence="7 8">
    <name type="scientific">Symbiodinium microadriaticum</name>
    <name type="common">Dinoflagellate</name>
    <name type="synonym">Zooxanthella microadriatica</name>
    <dbReference type="NCBI Taxonomy" id="2951"/>
    <lineage>
        <taxon>Eukaryota</taxon>
        <taxon>Sar</taxon>
        <taxon>Alveolata</taxon>
        <taxon>Dinophyceae</taxon>
        <taxon>Suessiales</taxon>
        <taxon>Symbiodiniaceae</taxon>
        <taxon>Symbiodinium</taxon>
    </lineage>
</organism>
<evidence type="ECO:0000256" key="1">
    <source>
        <dbReference type="ARBA" id="ARBA00004123"/>
    </source>
</evidence>
<keyword evidence="5" id="KW-0539">Nucleus</keyword>
<evidence type="ECO:0000256" key="4">
    <source>
        <dbReference type="ARBA" id="ARBA00023027"/>
    </source>
</evidence>
<dbReference type="GO" id="GO:0010629">
    <property type="term" value="P:negative regulation of gene expression"/>
    <property type="evidence" value="ECO:0007669"/>
    <property type="project" value="TreeGrafter"/>
</dbReference>
<evidence type="ECO:0000256" key="2">
    <source>
        <dbReference type="ARBA" id="ARBA00022676"/>
    </source>
</evidence>
<proteinExistence type="predicted"/>
<dbReference type="PANTHER" id="PTHR14453">
    <property type="entry name" value="PARP/ZINC FINGER CCCH TYPE DOMAIN CONTAINING PROTEIN"/>
    <property type="match status" value="1"/>
</dbReference>
<dbReference type="SUPFAM" id="SSF56399">
    <property type="entry name" value="ADP-ribosylation"/>
    <property type="match status" value="1"/>
</dbReference>
<dbReference type="InterPro" id="IPR018644">
    <property type="entry name" value="DUF2071"/>
</dbReference>
<keyword evidence="8" id="KW-1185">Reference proteome</keyword>
<evidence type="ECO:0000313" key="8">
    <source>
        <dbReference type="Proteomes" id="UP000186817"/>
    </source>
</evidence>
<dbReference type="InterPro" id="IPR052056">
    <property type="entry name" value="Mono-ARTD/PARP"/>
</dbReference>
<dbReference type="Gene3D" id="3.90.228.10">
    <property type="match status" value="1"/>
</dbReference>
<accession>A0A1Q9F038</accession>
<keyword evidence="4" id="KW-0520">NAD</keyword>
<reference evidence="7 8" key="1">
    <citation type="submission" date="2016-02" db="EMBL/GenBank/DDBJ databases">
        <title>Genome analysis of coral dinoflagellate symbionts highlights evolutionary adaptations to a symbiotic lifestyle.</title>
        <authorList>
            <person name="Aranda M."/>
            <person name="Li Y."/>
            <person name="Liew Y.J."/>
            <person name="Baumgarten S."/>
            <person name="Simakov O."/>
            <person name="Wilson M."/>
            <person name="Piel J."/>
            <person name="Ashoor H."/>
            <person name="Bougouffa S."/>
            <person name="Bajic V.B."/>
            <person name="Ryu T."/>
            <person name="Ravasi T."/>
            <person name="Bayer T."/>
            <person name="Micklem G."/>
            <person name="Kim H."/>
            <person name="Bhak J."/>
            <person name="Lajeunesse T.C."/>
            <person name="Voolstra C.R."/>
        </authorList>
    </citation>
    <scope>NUCLEOTIDE SEQUENCE [LARGE SCALE GENOMIC DNA]</scope>
    <source>
        <strain evidence="7 8">CCMP2467</strain>
    </source>
</reference>
<keyword evidence="2" id="KW-0328">Glycosyltransferase</keyword>
<name>A0A1Q9F038_SYMMI</name>
<gene>
    <name evidence="7" type="primary">PARP14</name>
    <name evidence="7" type="ORF">AK812_SmicGene2905</name>
</gene>
<comment type="caution">
    <text evidence="7">The sequence shown here is derived from an EMBL/GenBank/DDBJ whole genome shotgun (WGS) entry which is preliminary data.</text>
</comment>
<feature type="chain" id="PRO_5011982857" evidence="6">
    <location>
        <begin position="24"/>
        <end position="640"/>
    </location>
</feature>
<evidence type="ECO:0000313" key="7">
    <source>
        <dbReference type="EMBL" id="OLQ13041.1"/>
    </source>
</evidence>
<keyword evidence="3" id="KW-0808">Transferase</keyword>
<evidence type="ECO:0000256" key="3">
    <source>
        <dbReference type="ARBA" id="ARBA00022679"/>
    </source>
</evidence>
<dbReference type="GO" id="GO:0005634">
    <property type="term" value="C:nucleus"/>
    <property type="evidence" value="ECO:0007669"/>
    <property type="project" value="UniProtKB-SubCell"/>
</dbReference>
<dbReference type="GO" id="GO:0003714">
    <property type="term" value="F:transcription corepressor activity"/>
    <property type="evidence" value="ECO:0007669"/>
    <property type="project" value="TreeGrafter"/>
</dbReference>
<dbReference type="Proteomes" id="UP000186817">
    <property type="component" value="Unassembled WGS sequence"/>
</dbReference>
<dbReference type="OrthoDB" id="6133115at2759"/>
<evidence type="ECO:0000256" key="6">
    <source>
        <dbReference type="SAM" id="SignalP"/>
    </source>
</evidence>
<dbReference type="AlphaFoldDB" id="A0A1Q9F038"/>
<dbReference type="EMBL" id="LSRX01000033">
    <property type="protein sequence ID" value="OLQ13041.1"/>
    <property type="molecule type" value="Genomic_DNA"/>
</dbReference>
<keyword evidence="6" id="KW-0732">Signal</keyword>
<sequence length="640" mass="70521">MGSRFSLCITLLLQCLVVQGVRTVDTLEGGVARNSLANSEALSSGMTVRETETPLVSVHFPMDPEDMQKMLGDRLEPDVYEGKAYIQVSQFYISKLEMFGVLPSLMSAWCMRISAYVKMKDSGEKGYVILSADFDSSISGSIMTNGCKKSQLGTACGTIAANQTQEGDGQVFTVVQDKTLLLRLSAQQVPVSNEAFFNWANQRYVRFQLSEDKKELRRGTQPTEEKTWEGNYELKSFGAMPFISEVFQTKYAGYGWGKLGVRTVDTLEGGVARNSLANSEALSSGMTVRETETPLVSVHFPMDPEDMQKMLGDRLEPDVYEGKAYIQVSQFYISKLEMFGVLPSLMSAWCMRISAYVKMKDSGEKGYVILSADFDSSISGSIMTNGCKKSQLGTACGTIAANQTQEGDGQVFTVVQDKTLLLRLSAQQVPVSNEAFFNWANQRYVRFQLSEDKKELRRGTQPTEEKTWEGNYELKSFGAMPFISEVFQTKYAGYGWGKLDATSDPCQKGLCFFSKKEKMRACTAHARSIVSNTVAGFQPLASGTRGANVWGSGTYFARDAKYVADGGFCGQPAADGTRQMLVCLLMTGVPCLGDPDHKGVLPFRNKPHRYNCSVDSLSSPEIFIVQHPGSALPAYLITFA</sequence>
<dbReference type="GO" id="GO:0005737">
    <property type="term" value="C:cytoplasm"/>
    <property type="evidence" value="ECO:0007669"/>
    <property type="project" value="TreeGrafter"/>
</dbReference>
<dbReference type="Pfam" id="PF09844">
    <property type="entry name" value="DUF2071"/>
    <property type="match status" value="2"/>
</dbReference>
<comment type="subcellular location">
    <subcellularLocation>
        <location evidence="1">Nucleus</location>
    </subcellularLocation>
</comment>
<evidence type="ECO:0000256" key="5">
    <source>
        <dbReference type="ARBA" id="ARBA00023242"/>
    </source>
</evidence>
<protein>
    <submittedName>
        <fullName evidence="7">Poly [ADP-ribose] polymerase 14</fullName>
    </submittedName>
</protein>
<feature type="signal peptide" evidence="6">
    <location>
        <begin position="1"/>
        <end position="23"/>
    </location>
</feature>